<evidence type="ECO:0000313" key="3">
    <source>
        <dbReference type="Proteomes" id="UP000009131"/>
    </source>
</evidence>
<dbReference type="EMBL" id="BABT02000032">
    <property type="protein sequence ID" value="GAA94361.1"/>
    <property type="molecule type" value="Genomic_DNA"/>
</dbReference>
<sequence length="384" mass="43125">MSQSEACAPYRKRLTMAKHELDLDEPLLSDGDLREPSRVQWRSAVVKVILAACSLCAAIGLFGGFTSLVLVRHGSSVTSRKWSYSAFSGQVWSTDGLQIEYRTTLVSALFLDPNDVMRHPPAQYFEWLGNFLRANEQPIVFYTSPDLVAKVQAAHGPSTSTRPLQIVTVASALTLPPILELGGQQWLQQQWRLDPEQRIHSTLMYAVWMSKAWFLERTTKSNPFKSERFFWVDAGAFRSQTRVRFSDLDVRLDEAFGTSGDRMMLSAVENLPMADALDSYTNASAVPLRANLIQGAWFGGSVTAVSWWAQEMHRVASTQTRLGRFAAKEQDIMNLAALINRPRLLILMARQRTGECGTNPWFVFTHWADGRTGAKRCEPSFLVA</sequence>
<feature type="transmembrane region" description="Helical" evidence="1">
    <location>
        <begin position="48"/>
        <end position="71"/>
    </location>
</feature>
<evidence type="ECO:0000313" key="2">
    <source>
        <dbReference type="EMBL" id="GAA94361.1"/>
    </source>
</evidence>
<dbReference type="AlphaFoldDB" id="G7DUV1"/>
<dbReference type="RefSeq" id="XP_014565987.1">
    <property type="nucleotide sequence ID" value="XM_014710501.1"/>
</dbReference>
<keyword evidence="1" id="KW-0472">Membrane</keyword>
<reference evidence="2 3" key="2">
    <citation type="journal article" date="2012" name="Open Biol.">
        <title>Characteristics of nucleosomes and linker DNA regions on the genome of the basidiomycete Mixia osmundae revealed by mono- and dinucleosome mapping.</title>
        <authorList>
            <person name="Nishida H."/>
            <person name="Kondo S."/>
            <person name="Matsumoto T."/>
            <person name="Suzuki Y."/>
            <person name="Yoshikawa H."/>
            <person name="Taylor T.D."/>
            <person name="Sugiyama J."/>
        </authorList>
    </citation>
    <scope>NUCLEOTIDE SEQUENCE [LARGE SCALE GENOMIC DNA]</scope>
    <source>
        <strain evidence="3">CBS 9802 / IAM 14324 / JCM 22182 / KY 12970</strain>
    </source>
</reference>
<dbReference type="eggNOG" id="ENOG502S4MC">
    <property type="taxonomic scope" value="Eukaryota"/>
</dbReference>
<dbReference type="HOGENOM" id="CLU_719771_0_0_1"/>
<organism evidence="2 3">
    <name type="scientific">Mixia osmundae (strain CBS 9802 / IAM 14324 / JCM 22182 / KY 12970)</name>
    <dbReference type="NCBI Taxonomy" id="764103"/>
    <lineage>
        <taxon>Eukaryota</taxon>
        <taxon>Fungi</taxon>
        <taxon>Dikarya</taxon>
        <taxon>Basidiomycota</taxon>
        <taxon>Pucciniomycotina</taxon>
        <taxon>Mixiomycetes</taxon>
        <taxon>Mixiales</taxon>
        <taxon>Mixiaceae</taxon>
        <taxon>Mixia</taxon>
    </lineage>
</organism>
<comment type="caution">
    <text evidence="2">The sequence shown here is derived from an EMBL/GenBank/DDBJ whole genome shotgun (WGS) entry which is preliminary data.</text>
</comment>
<reference evidence="2 3" key="1">
    <citation type="journal article" date="2011" name="J. Gen. Appl. Microbiol.">
        <title>Draft genome sequencing of the enigmatic basidiomycete Mixia osmundae.</title>
        <authorList>
            <person name="Nishida H."/>
            <person name="Nagatsuka Y."/>
            <person name="Sugiyama J."/>
        </authorList>
    </citation>
    <scope>NUCLEOTIDE SEQUENCE [LARGE SCALE GENOMIC DNA]</scope>
    <source>
        <strain evidence="3">CBS 9802 / IAM 14324 / JCM 22182 / KY 12970</strain>
    </source>
</reference>
<accession>G7DUV1</accession>
<keyword evidence="1" id="KW-1133">Transmembrane helix</keyword>
<name>G7DUV1_MIXOS</name>
<protein>
    <submittedName>
        <fullName evidence="2">Uncharacterized protein</fullName>
    </submittedName>
</protein>
<dbReference type="Proteomes" id="UP000009131">
    <property type="component" value="Unassembled WGS sequence"/>
</dbReference>
<dbReference type="OrthoDB" id="411632at2759"/>
<dbReference type="OMA" id="WRARETT"/>
<dbReference type="InParanoid" id="G7DUV1"/>
<keyword evidence="1" id="KW-0812">Transmembrane</keyword>
<evidence type="ECO:0000256" key="1">
    <source>
        <dbReference type="SAM" id="Phobius"/>
    </source>
</evidence>
<keyword evidence="3" id="KW-1185">Reference proteome</keyword>
<proteinExistence type="predicted"/>
<gene>
    <name evidence="2" type="primary">Mo01012</name>
    <name evidence="2" type="ORF">E5Q_01012</name>
</gene>